<dbReference type="Gene3D" id="1.25.10.10">
    <property type="entry name" value="Leucine-rich Repeat Variant"/>
    <property type="match status" value="2"/>
</dbReference>
<dbReference type="InterPro" id="IPR011989">
    <property type="entry name" value="ARM-like"/>
</dbReference>
<evidence type="ECO:0000313" key="2">
    <source>
        <dbReference type="EMBL" id="KAK6803810.1"/>
    </source>
</evidence>
<keyword evidence="3" id="KW-1185">Reference proteome</keyword>
<dbReference type="SUPFAM" id="SSF48371">
    <property type="entry name" value="ARM repeat"/>
    <property type="match status" value="2"/>
</dbReference>
<gene>
    <name evidence="2" type="ORF">RDI58_001594</name>
</gene>
<dbReference type="AlphaFoldDB" id="A0AAN8UC38"/>
<comment type="caution">
    <text evidence="2">The sequence shown here is derived from an EMBL/GenBank/DDBJ whole genome shotgun (WGS) entry which is preliminary data.</text>
</comment>
<reference evidence="2 3" key="1">
    <citation type="submission" date="2024-02" db="EMBL/GenBank/DDBJ databases">
        <title>de novo genome assembly of Solanum bulbocastanum strain 11H21.</title>
        <authorList>
            <person name="Hosaka A.J."/>
        </authorList>
    </citation>
    <scope>NUCLEOTIDE SEQUENCE [LARGE SCALE GENOMIC DNA]</scope>
    <source>
        <tissue evidence="2">Young leaves</tissue>
    </source>
</reference>
<dbReference type="EMBL" id="JBANQN010000001">
    <property type="protein sequence ID" value="KAK6803810.1"/>
    <property type="molecule type" value="Genomic_DNA"/>
</dbReference>
<organism evidence="2 3">
    <name type="scientific">Solanum bulbocastanum</name>
    <name type="common">Wild potato</name>
    <dbReference type="NCBI Taxonomy" id="147425"/>
    <lineage>
        <taxon>Eukaryota</taxon>
        <taxon>Viridiplantae</taxon>
        <taxon>Streptophyta</taxon>
        <taxon>Embryophyta</taxon>
        <taxon>Tracheophyta</taxon>
        <taxon>Spermatophyta</taxon>
        <taxon>Magnoliopsida</taxon>
        <taxon>eudicotyledons</taxon>
        <taxon>Gunneridae</taxon>
        <taxon>Pentapetalae</taxon>
        <taxon>asterids</taxon>
        <taxon>lamiids</taxon>
        <taxon>Solanales</taxon>
        <taxon>Solanaceae</taxon>
        <taxon>Solanoideae</taxon>
        <taxon>Solaneae</taxon>
        <taxon>Solanum</taxon>
    </lineage>
</organism>
<dbReference type="Proteomes" id="UP001371456">
    <property type="component" value="Unassembled WGS sequence"/>
</dbReference>
<dbReference type="GO" id="GO:0043539">
    <property type="term" value="F:protein serine/threonine kinase activator activity"/>
    <property type="evidence" value="ECO:0007669"/>
    <property type="project" value="TreeGrafter"/>
</dbReference>
<dbReference type="Pfam" id="PF08569">
    <property type="entry name" value="Mo25"/>
    <property type="match status" value="2"/>
</dbReference>
<comment type="similarity">
    <text evidence="1">Belongs to the Mo25 family.</text>
</comment>
<protein>
    <recommendedName>
        <fullName evidence="4">Mo25 family protein</fullName>
    </recommendedName>
</protein>
<proteinExistence type="inferred from homology"/>
<dbReference type="GO" id="GO:0035556">
    <property type="term" value="P:intracellular signal transduction"/>
    <property type="evidence" value="ECO:0007669"/>
    <property type="project" value="TreeGrafter"/>
</dbReference>
<dbReference type="InterPro" id="IPR016024">
    <property type="entry name" value="ARM-type_fold"/>
</dbReference>
<sequence length="410" mass="46438">MSFSFFKASRPKTPSELAKTVKDSFNALDSITVAEVKALEKAMEEVEKNIVAMKVMLAGDGEVEPNPDQVAQLTLEVCNEDVIALFIHKLLILGWEARKNLVHCWSIMLKQKVDSTYCCVQYMENHLELLDFLVVCGKDDSVVCVSILVTRWLAGGESAGDLYDNKEIAMHCGGMLRECIKLPSLAKYILESPSFGLFFKFVELPNFDVASDAFSTFKDLLTKHESAVSQYLTNNYSEFFEQYEKLLTSPNYVTRRQSLKLLSEFLLEPPNSLIMKRYIGEVSHLKVMMNLLKVFHVVSCLLYHSNVSLVRITGLQQKHPNLCFPYFQGDNIVLPLNILLSDKRGKGRKVFVANPNKPREIKLILAKNHEGLLALLNNLGKGGEDDQFEEEKELIMKEIEKVSRLANLES</sequence>
<evidence type="ECO:0000256" key="1">
    <source>
        <dbReference type="ARBA" id="ARBA00011012"/>
    </source>
</evidence>
<dbReference type="PANTHER" id="PTHR10182">
    <property type="entry name" value="CALCIUM-BINDING PROTEIN 39-RELATED"/>
    <property type="match status" value="1"/>
</dbReference>
<accession>A0AAN8UC38</accession>
<name>A0AAN8UC38_SOLBU</name>
<evidence type="ECO:0000313" key="3">
    <source>
        <dbReference type="Proteomes" id="UP001371456"/>
    </source>
</evidence>
<dbReference type="PANTHER" id="PTHR10182:SF3">
    <property type="entry name" value="PROTEIN MO25"/>
    <property type="match status" value="1"/>
</dbReference>
<evidence type="ECO:0008006" key="4">
    <source>
        <dbReference type="Google" id="ProtNLM"/>
    </source>
</evidence>
<dbReference type="InterPro" id="IPR013878">
    <property type="entry name" value="Mo25"/>
</dbReference>